<dbReference type="InterPro" id="IPR035965">
    <property type="entry name" value="PAS-like_dom_sf"/>
</dbReference>
<dbReference type="NCBIfam" id="TIGR00229">
    <property type="entry name" value="sensory_box"/>
    <property type="match status" value="1"/>
</dbReference>
<evidence type="ECO:0000313" key="4">
    <source>
        <dbReference type="Proteomes" id="UP000664534"/>
    </source>
</evidence>
<reference evidence="3" key="1">
    <citation type="submission" date="2021-03" db="EMBL/GenBank/DDBJ databases">
        <authorList>
            <person name="Tagirdzhanova G."/>
        </authorList>
    </citation>
    <scope>NUCLEOTIDE SEQUENCE</scope>
</reference>
<dbReference type="CDD" id="cd00130">
    <property type="entry name" value="PAS"/>
    <property type="match status" value="1"/>
</dbReference>
<keyword evidence="4" id="KW-1185">Reference proteome</keyword>
<dbReference type="OrthoDB" id="411251at2759"/>
<dbReference type="Proteomes" id="UP000664534">
    <property type="component" value="Unassembled WGS sequence"/>
</dbReference>
<name>A0A8H3FVA5_9LECA</name>
<feature type="region of interest" description="Disordered" evidence="1">
    <location>
        <begin position="230"/>
        <end position="343"/>
    </location>
</feature>
<dbReference type="Gene3D" id="3.30.450.20">
    <property type="entry name" value="PAS domain"/>
    <property type="match status" value="1"/>
</dbReference>
<proteinExistence type="predicted"/>
<feature type="compositionally biased region" description="Polar residues" evidence="1">
    <location>
        <begin position="525"/>
        <end position="559"/>
    </location>
</feature>
<dbReference type="AlphaFoldDB" id="A0A8H3FVA5"/>
<dbReference type="PROSITE" id="PS50112">
    <property type="entry name" value="PAS"/>
    <property type="match status" value="1"/>
</dbReference>
<dbReference type="SMART" id="SM00091">
    <property type="entry name" value="PAS"/>
    <property type="match status" value="2"/>
</dbReference>
<feature type="compositionally biased region" description="Polar residues" evidence="1">
    <location>
        <begin position="291"/>
        <end position="310"/>
    </location>
</feature>
<feature type="compositionally biased region" description="Polar residues" evidence="1">
    <location>
        <begin position="264"/>
        <end position="275"/>
    </location>
</feature>
<protein>
    <recommendedName>
        <fullName evidence="2">PAS domain-containing protein</fullName>
    </recommendedName>
</protein>
<dbReference type="InterPro" id="IPR013655">
    <property type="entry name" value="PAS_fold_3"/>
</dbReference>
<dbReference type="EMBL" id="CAJPDT010000062">
    <property type="protein sequence ID" value="CAF9931722.1"/>
    <property type="molecule type" value="Genomic_DNA"/>
</dbReference>
<feature type="compositionally biased region" description="Basic and acidic residues" evidence="1">
    <location>
        <begin position="230"/>
        <end position="243"/>
    </location>
</feature>
<evidence type="ECO:0000259" key="2">
    <source>
        <dbReference type="PROSITE" id="PS50112"/>
    </source>
</evidence>
<feature type="compositionally biased region" description="Polar residues" evidence="1">
    <location>
        <begin position="417"/>
        <end position="428"/>
    </location>
</feature>
<evidence type="ECO:0000313" key="3">
    <source>
        <dbReference type="EMBL" id="CAF9931722.1"/>
    </source>
</evidence>
<accession>A0A8H3FVA5</accession>
<feature type="region of interest" description="Disordered" evidence="1">
    <location>
        <begin position="402"/>
        <end position="440"/>
    </location>
</feature>
<dbReference type="SUPFAM" id="SSF55785">
    <property type="entry name" value="PYP-like sensor domain (PAS domain)"/>
    <property type="match status" value="1"/>
</dbReference>
<dbReference type="InterPro" id="IPR000014">
    <property type="entry name" value="PAS"/>
</dbReference>
<feature type="domain" description="PAS" evidence="2">
    <location>
        <begin position="1"/>
        <end position="63"/>
    </location>
</feature>
<organism evidence="3 4">
    <name type="scientific">Imshaugia aleurites</name>
    <dbReference type="NCBI Taxonomy" id="172621"/>
    <lineage>
        <taxon>Eukaryota</taxon>
        <taxon>Fungi</taxon>
        <taxon>Dikarya</taxon>
        <taxon>Ascomycota</taxon>
        <taxon>Pezizomycotina</taxon>
        <taxon>Lecanoromycetes</taxon>
        <taxon>OSLEUM clade</taxon>
        <taxon>Lecanoromycetidae</taxon>
        <taxon>Lecanorales</taxon>
        <taxon>Lecanorineae</taxon>
        <taxon>Parmeliaceae</taxon>
        <taxon>Imshaugia</taxon>
    </lineage>
</organism>
<feature type="region of interest" description="Disordered" evidence="1">
    <location>
        <begin position="469"/>
        <end position="559"/>
    </location>
</feature>
<evidence type="ECO:0000256" key="1">
    <source>
        <dbReference type="SAM" id="MobiDB-lite"/>
    </source>
</evidence>
<sequence>METTFITIHDLSLDARLLYVSSSIEDILGYTPQEVTGKSCWDYFHPDEIPFARAIHGRGIKMDKAAALNYCQIKNRDGRWVGCECVFTIVHDVLVGCTSVYRRGTKSDKRAREAPVIRRLFSSSPRDPRYHMLSYISHKFSKETRTLTHEPRAALFLNRFSRTLTIMYATNGLADIVGIPAQEFNGRSFYYCIQENCLREAVKCLESAKANDSIAYLRFWFRDPRQDDQMDHNEHMSDGHSSGDDDDGGVHLCELMDHDGSENAVASDSSHSMRSSVERDQGRSRGGYSLDINSRSSSGNSTDLDANSNDAIFDQPASGQTRTSSISTTDDRISPGGSSFTPDASHVELEAVVSCTSDGLVVVLRRARPFIPHLSHATSEAPKTSYANGFFASPWATDPILPDVGDRPRQSLPHLLQPSSTAPRQATSARGDAAATHGPATEDFMNSIREVAVFAWALTGINGSLAEYTRGTPTGESQPPGGLPIWEPPFKAGAERGQRTGYFDNGQSYENAYGDWQGQKAEPTHSYQHRNQSSGKPSPMSNGFSHGSSDPTQINGHDQVLNTRGYSDAAQAGGYNDFVPTNCHIEPMRANGYNNFEQIKGYQNFEHINGHNEAMQAHDYSDVMQMNEHHDAMQNHDAINAAQCDGPWRHQPEHGRVWEQYGN</sequence>
<gene>
    <name evidence="3" type="ORF">IMSHALPRED_008698</name>
</gene>
<dbReference type="Pfam" id="PF08447">
    <property type="entry name" value="PAS_3"/>
    <property type="match status" value="1"/>
</dbReference>
<comment type="caution">
    <text evidence="3">The sequence shown here is derived from an EMBL/GenBank/DDBJ whole genome shotgun (WGS) entry which is preliminary data.</text>
</comment>